<sequence length="134" mass="15136">MELIDYSDYYFRTKLKEALPPQRSGKFVQIRENPVAEFIVLSPSGFSTYHADIVRHFCSQTGIMGIYNNEHKHFDISDPKWRVIGGGKWSIDEGLKTLRLYGYSQAYGSFNPLGLTEGLSKINSLSGYEISTGS</sequence>
<dbReference type="Gene3D" id="3.50.20.20">
    <property type="entry name" value="Janus/Ocnus"/>
    <property type="match status" value="1"/>
</dbReference>
<name>A0ABR5SN26_9BACT</name>
<dbReference type="Proteomes" id="UP000060487">
    <property type="component" value="Unassembled WGS sequence"/>
</dbReference>
<evidence type="ECO:0000313" key="2">
    <source>
        <dbReference type="Proteomes" id="UP000060487"/>
    </source>
</evidence>
<keyword evidence="2" id="KW-1185">Reference proteome</keyword>
<organism evidence="1 2">
    <name type="scientific">Candidatus Magnetominusculus xianensis</name>
    <dbReference type="NCBI Taxonomy" id="1748249"/>
    <lineage>
        <taxon>Bacteria</taxon>
        <taxon>Pseudomonadati</taxon>
        <taxon>Nitrospirota</taxon>
        <taxon>Nitrospiria</taxon>
        <taxon>Nitrospirales</taxon>
        <taxon>Nitrospiraceae</taxon>
        <taxon>Candidatus Magnetominusculus</taxon>
    </lineage>
</organism>
<gene>
    <name evidence="1" type="ORF">ASN18_0233</name>
</gene>
<dbReference type="EMBL" id="LNQR01000006">
    <property type="protein sequence ID" value="KWT94348.1"/>
    <property type="molecule type" value="Genomic_DNA"/>
</dbReference>
<dbReference type="Pfam" id="PF05005">
    <property type="entry name" value="Ocnus"/>
    <property type="match status" value="1"/>
</dbReference>
<proteinExistence type="predicted"/>
<dbReference type="SUPFAM" id="SSF143724">
    <property type="entry name" value="PHP14-like"/>
    <property type="match status" value="1"/>
</dbReference>
<evidence type="ECO:0000313" key="1">
    <source>
        <dbReference type="EMBL" id="KWT94348.1"/>
    </source>
</evidence>
<reference evidence="1 2" key="1">
    <citation type="submission" date="2015-11" db="EMBL/GenBank/DDBJ databases">
        <authorList>
            <person name="Lin W."/>
        </authorList>
    </citation>
    <scope>NUCLEOTIDE SEQUENCE [LARGE SCALE GENOMIC DNA]</scope>
    <source>
        <strain evidence="1 2">HCH-1</strain>
    </source>
</reference>
<dbReference type="InterPro" id="IPR007702">
    <property type="entry name" value="Janus"/>
</dbReference>
<dbReference type="RefSeq" id="WP_157072764.1">
    <property type="nucleotide sequence ID" value="NZ_LNQR01000006.1"/>
</dbReference>
<accession>A0ABR5SN26</accession>
<protein>
    <submittedName>
        <fullName evidence="1">Janus/Ocnus family protein</fullName>
    </submittedName>
</protein>
<comment type="caution">
    <text evidence="1">The sequence shown here is derived from an EMBL/GenBank/DDBJ whole genome shotgun (WGS) entry which is preliminary data.</text>
</comment>
<dbReference type="InterPro" id="IPR038596">
    <property type="entry name" value="Janus_sf"/>
</dbReference>